<proteinExistence type="predicted"/>
<evidence type="ECO:0008006" key="4">
    <source>
        <dbReference type="Google" id="ProtNLM"/>
    </source>
</evidence>
<name>A0A2J6QX08_HYAVF</name>
<feature type="signal peptide" evidence="1">
    <location>
        <begin position="1"/>
        <end position="31"/>
    </location>
</feature>
<evidence type="ECO:0000256" key="1">
    <source>
        <dbReference type="SAM" id="SignalP"/>
    </source>
</evidence>
<gene>
    <name evidence="2" type="ORF">L207DRAFT_519912</name>
</gene>
<dbReference type="Proteomes" id="UP000235786">
    <property type="component" value="Unassembled WGS sequence"/>
</dbReference>
<evidence type="ECO:0000313" key="3">
    <source>
        <dbReference type="Proteomes" id="UP000235786"/>
    </source>
</evidence>
<keyword evidence="3" id="KW-1185">Reference proteome</keyword>
<feature type="chain" id="PRO_5014319538" description="Secreted protein" evidence="1">
    <location>
        <begin position="32"/>
        <end position="75"/>
    </location>
</feature>
<dbReference type="AlphaFoldDB" id="A0A2J6QX08"/>
<protein>
    <recommendedName>
        <fullName evidence="4">Secreted protein</fullName>
    </recommendedName>
</protein>
<keyword evidence="1" id="KW-0732">Signal</keyword>
<dbReference type="EMBL" id="KZ613965">
    <property type="protein sequence ID" value="PMD30806.1"/>
    <property type="molecule type" value="Genomic_DNA"/>
</dbReference>
<organism evidence="2 3">
    <name type="scientific">Hyaloscypha variabilis (strain UAMH 11265 / GT02V1 / F)</name>
    <name type="common">Meliniomyces variabilis</name>
    <dbReference type="NCBI Taxonomy" id="1149755"/>
    <lineage>
        <taxon>Eukaryota</taxon>
        <taxon>Fungi</taxon>
        <taxon>Dikarya</taxon>
        <taxon>Ascomycota</taxon>
        <taxon>Pezizomycotina</taxon>
        <taxon>Leotiomycetes</taxon>
        <taxon>Helotiales</taxon>
        <taxon>Hyaloscyphaceae</taxon>
        <taxon>Hyaloscypha</taxon>
        <taxon>Hyaloscypha variabilis</taxon>
    </lineage>
</organism>
<sequence length="75" mass="8491">MTDLLKQLFAFAKLCVQLFGFGLHCVKSVVADIVELLIESDFRCPVFSQKFFNSSPNCKVCFLTPSEIIVFILKL</sequence>
<evidence type="ECO:0000313" key="2">
    <source>
        <dbReference type="EMBL" id="PMD30806.1"/>
    </source>
</evidence>
<reference evidence="2 3" key="1">
    <citation type="submission" date="2016-04" db="EMBL/GenBank/DDBJ databases">
        <title>A degradative enzymes factory behind the ericoid mycorrhizal symbiosis.</title>
        <authorList>
            <consortium name="DOE Joint Genome Institute"/>
            <person name="Martino E."/>
            <person name="Morin E."/>
            <person name="Grelet G."/>
            <person name="Kuo A."/>
            <person name="Kohler A."/>
            <person name="Daghino S."/>
            <person name="Barry K."/>
            <person name="Choi C."/>
            <person name="Cichocki N."/>
            <person name="Clum A."/>
            <person name="Copeland A."/>
            <person name="Hainaut M."/>
            <person name="Haridas S."/>
            <person name="Labutti K."/>
            <person name="Lindquist E."/>
            <person name="Lipzen A."/>
            <person name="Khouja H.-R."/>
            <person name="Murat C."/>
            <person name="Ohm R."/>
            <person name="Olson A."/>
            <person name="Spatafora J."/>
            <person name="Veneault-Fourrey C."/>
            <person name="Henrissat B."/>
            <person name="Grigoriev I."/>
            <person name="Martin F."/>
            <person name="Perotto S."/>
        </authorList>
    </citation>
    <scope>NUCLEOTIDE SEQUENCE [LARGE SCALE GENOMIC DNA]</scope>
    <source>
        <strain evidence="2 3">F</strain>
    </source>
</reference>
<accession>A0A2J6QX08</accession>